<organism evidence="2 3">
    <name type="scientific">Anas platyrhynchos</name>
    <name type="common">Mallard</name>
    <name type="synonym">Anas boschas</name>
    <dbReference type="NCBI Taxonomy" id="8839"/>
    <lineage>
        <taxon>Eukaryota</taxon>
        <taxon>Metazoa</taxon>
        <taxon>Chordata</taxon>
        <taxon>Craniata</taxon>
        <taxon>Vertebrata</taxon>
        <taxon>Euteleostomi</taxon>
        <taxon>Archelosauria</taxon>
        <taxon>Archosauria</taxon>
        <taxon>Dinosauria</taxon>
        <taxon>Saurischia</taxon>
        <taxon>Theropoda</taxon>
        <taxon>Coelurosauria</taxon>
        <taxon>Aves</taxon>
        <taxon>Neognathae</taxon>
        <taxon>Galloanserae</taxon>
        <taxon>Anseriformes</taxon>
        <taxon>Anatidae</taxon>
        <taxon>Anatinae</taxon>
        <taxon>Anas</taxon>
    </lineage>
</organism>
<dbReference type="EMBL" id="KB744224">
    <property type="protein sequence ID" value="EOA95625.1"/>
    <property type="molecule type" value="Genomic_DNA"/>
</dbReference>
<feature type="compositionally biased region" description="Polar residues" evidence="1">
    <location>
        <begin position="54"/>
        <end position="67"/>
    </location>
</feature>
<dbReference type="AlphaFoldDB" id="R0JEC9"/>
<proteinExistence type="predicted"/>
<evidence type="ECO:0000313" key="2">
    <source>
        <dbReference type="EMBL" id="EOA95625.1"/>
    </source>
</evidence>
<reference evidence="3" key="1">
    <citation type="journal article" date="2013" name="Nat. Genet.">
        <title>The duck genome and transcriptome provide insight into an avian influenza virus reservoir species.</title>
        <authorList>
            <person name="Huang Y."/>
            <person name="Li Y."/>
            <person name="Burt D.W."/>
            <person name="Chen H."/>
            <person name="Zhang Y."/>
            <person name="Qian W."/>
            <person name="Kim H."/>
            <person name="Gan S."/>
            <person name="Zhao Y."/>
            <person name="Li J."/>
            <person name="Yi K."/>
            <person name="Feng H."/>
            <person name="Zhu P."/>
            <person name="Li B."/>
            <person name="Liu Q."/>
            <person name="Fairley S."/>
            <person name="Magor K.E."/>
            <person name="Du Z."/>
            <person name="Hu X."/>
            <person name="Goodman L."/>
            <person name="Tafer H."/>
            <person name="Vignal A."/>
            <person name="Lee T."/>
            <person name="Kim K.W."/>
            <person name="Sheng Z."/>
            <person name="An Y."/>
            <person name="Searle S."/>
            <person name="Herrero J."/>
            <person name="Groenen M.A."/>
            <person name="Crooijmans R.P."/>
            <person name="Faraut T."/>
            <person name="Cai Q."/>
            <person name="Webster R.G."/>
            <person name="Aldridge J.R."/>
            <person name="Warren W.C."/>
            <person name="Bartschat S."/>
            <person name="Kehr S."/>
            <person name="Marz M."/>
            <person name="Stadler P.F."/>
            <person name="Smith J."/>
            <person name="Kraus R.H."/>
            <person name="Zhao Y."/>
            <person name="Ren L."/>
            <person name="Fei J."/>
            <person name="Morisson M."/>
            <person name="Kaiser P."/>
            <person name="Griffin D.K."/>
            <person name="Rao M."/>
            <person name="Pitel F."/>
            <person name="Wang J."/>
            <person name="Li N."/>
        </authorList>
    </citation>
    <scope>NUCLEOTIDE SEQUENCE [LARGE SCALE GENOMIC DNA]</scope>
</reference>
<feature type="region of interest" description="Disordered" evidence="1">
    <location>
        <begin position="310"/>
        <end position="338"/>
    </location>
</feature>
<protein>
    <submittedName>
        <fullName evidence="2">Uncharacterized protein</fullName>
    </submittedName>
</protein>
<keyword evidence="3" id="KW-1185">Reference proteome</keyword>
<dbReference type="Proteomes" id="UP000296049">
    <property type="component" value="Unassembled WGS sequence"/>
</dbReference>
<gene>
    <name evidence="2" type="ORF">Anapl_16349</name>
</gene>
<evidence type="ECO:0000313" key="3">
    <source>
        <dbReference type="Proteomes" id="UP000296049"/>
    </source>
</evidence>
<sequence length="351" mass="36103">MGRRSCGVAAGHDGCSGDADASLSFRRPKILREPIPGATRGACACLHHQMSVQRCPSDSSTTGQRSLSAEGIEDETRCSAPRHNNIPALQELAEKCAPMAAELSILIFLGRHGLVAVAPWQPAPCPLRLLPNGSKTPPGAACSWGMASYPPLPPHGPQYGQQPVPGRPVLAHGPACGQPMTGPASHPPALGPGALSSWARRQPLTPFPGGGISPQKRDPWRSVPGDQPGGAPVGAWLWSGAGGVPLVLSEGMSCKEGGGVSCCWSEDGGLEALRTVGEGCAAVETCVSPSWFAQALRHTACTARGQSIEGSVTPLPNAASPAPRSDAEGSSRASPCRNLENSKTVTLCSYG</sequence>
<feature type="region of interest" description="Disordered" evidence="1">
    <location>
        <begin position="153"/>
        <end position="229"/>
    </location>
</feature>
<evidence type="ECO:0000256" key="1">
    <source>
        <dbReference type="SAM" id="MobiDB-lite"/>
    </source>
</evidence>
<accession>R0JEC9</accession>
<feature type="region of interest" description="Disordered" evidence="1">
    <location>
        <begin position="54"/>
        <end position="80"/>
    </location>
</feature>
<name>R0JEC9_ANAPL</name>